<dbReference type="Proteomes" id="UP001231189">
    <property type="component" value="Unassembled WGS sequence"/>
</dbReference>
<evidence type="ECO:0000313" key="3">
    <source>
        <dbReference type="Proteomes" id="UP001231189"/>
    </source>
</evidence>
<sequence length="233" mass="25973">MLVQRTWMPTKLNGYYYKRSHVIESRGEVLYATLHVTLNVLTKCRGDVPQLVQEFYVFQEEATVPHKMHHVRKDGHSLADRVLFLGCPNNFAVDASRLHCEGGCAYFIYTQINPFLLVSVGRAKGPVASSSSMAAVLTDASRLHVPGLSSYVPGGRDVARRLHRPTTSTVFPFCSACKQHAPYPISAGAIVVDAYRAKSWRKVFTDAFYKCVFPAFSWSQGRLVMQIQVGGSQ</sequence>
<keyword evidence="3" id="KW-1185">Reference proteome</keyword>
<dbReference type="InterPro" id="IPR005174">
    <property type="entry name" value="KIB1-4_b-propeller"/>
</dbReference>
<evidence type="ECO:0000259" key="1">
    <source>
        <dbReference type="Pfam" id="PF03478"/>
    </source>
</evidence>
<feature type="domain" description="KIB1-4 beta-propeller" evidence="1">
    <location>
        <begin position="15"/>
        <end position="108"/>
    </location>
</feature>
<dbReference type="EMBL" id="JAUUTY010000002">
    <property type="protein sequence ID" value="KAK1684407.1"/>
    <property type="molecule type" value="Genomic_DNA"/>
</dbReference>
<evidence type="ECO:0000313" key="2">
    <source>
        <dbReference type="EMBL" id="KAK1684407.1"/>
    </source>
</evidence>
<proteinExistence type="predicted"/>
<dbReference type="Pfam" id="PF03478">
    <property type="entry name" value="Beta-prop_KIB1-4"/>
    <property type="match status" value="1"/>
</dbReference>
<name>A0AAD8WXB3_LOLMU</name>
<reference evidence="2" key="1">
    <citation type="submission" date="2023-07" db="EMBL/GenBank/DDBJ databases">
        <title>A chromosome-level genome assembly of Lolium multiflorum.</title>
        <authorList>
            <person name="Chen Y."/>
            <person name="Copetti D."/>
            <person name="Kolliker R."/>
            <person name="Studer B."/>
        </authorList>
    </citation>
    <scope>NUCLEOTIDE SEQUENCE</scope>
    <source>
        <strain evidence="2">02402/16</strain>
        <tissue evidence="2">Leaf</tissue>
    </source>
</reference>
<comment type="caution">
    <text evidence="2">The sequence shown here is derived from an EMBL/GenBank/DDBJ whole genome shotgun (WGS) entry which is preliminary data.</text>
</comment>
<dbReference type="AlphaFoldDB" id="A0AAD8WXB3"/>
<accession>A0AAD8WXB3</accession>
<protein>
    <recommendedName>
        <fullName evidence="1">KIB1-4 beta-propeller domain-containing protein</fullName>
    </recommendedName>
</protein>
<organism evidence="2 3">
    <name type="scientific">Lolium multiflorum</name>
    <name type="common">Italian ryegrass</name>
    <name type="synonym">Lolium perenne subsp. multiflorum</name>
    <dbReference type="NCBI Taxonomy" id="4521"/>
    <lineage>
        <taxon>Eukaryota</taxon>
        <taxon>Viridiplantae</taxon>
        <taxon>Streptophyta</taxon>
        <taxon>Embryophyta</taxon>
        <taxon>Tracheophyta</taxon>
        <taxon>Spermatophyta</taxon>
        <taxon>Magnoliopsida</taxon>
        <taxon>Liliopsida</taxon>
        <taxon>Poales</taxon>
        <taxon>Poaceae</taxon>
        <taxon>BOP clade</taxon>
        <taxon>Pooideae</taxon>
        <taxon>Poodae</taxon>
        <taxon>Poeae</taxon>
        <taxon>Poeae Chloroplast Group 2 (Poeae type)</taxon>
        <taxon>Loliodinae</taxon>
        <taxon>Loliinae</taxon>
        <taxon>Lolium</taxon>
    </lineage>
</organism>
<gene>
    <name evidence="2" type="ORF">QYE76_045255</name>
</gene>